<keyword evidence="2" id="KW-1185">Reference proteome</keyword>
<accession>A0ABP6ULH7</accession>
<sequence>MVTASSVPAGPVQWNTAAVTAYLQRRYRVPVWWDDRIAMWMAVVLRPTGHPVDDEVVAAATPAELGQHLAAAGVQPVPRQQAAEPEPVLVRRPVYGRHEAPRPPMWRRLAGAFVQLDDE</sequence>
<protein>
    <submittedName>
        <fullName evidence="1">Uncharacterized protein</fullName>
    </submittedName>
</protein>
<comment type="caution">
    <text evidence="1">The sequence shown here is derived from an EMBL/GenBank/DDBJ whole genome shotgun (WGS) entry which is preliminary data.</text>
</comment>
<evidence type="ECO:0000313" key="1">
    <source>
        <dbReference type="EMBL" id="GAA3508118.1"/>
    </source>
</evidence>
<gene>
    <name evidence="1" type="ORF">GCM10022416_61830</name>
</gene>
<dbReference type="RefSeq" id="WP_345025351.1">
    <property type="nucleotide sequence ID" value="NZ_BAABDO010000187.1"/>
</dbReference>
<dbReference type="Proteomes" id="UP001500266">
    <property type="component" value="Unassembled WGS sequence"/>
</dbReference>
<name>A0ABP6ULH7_9ACTN</name>
<organism evidence="1 2">
    <name type="scientific">Actinomadura keratinilytica</name>
    <dbReference type="NCBI Taxonomy" id="547461"/>
    <lineage>
        <taxon>Bacteria</taxon>
        <taxon>Bacillati</taxon>
        <taxon>Actinomycetota</taxon>
        <taxon>Actinomycetes</taxon>
        <taxon>Streptosporangiales</taxon>
        <taxon>Thermomonosporaceae</taxon>
        <taxon>Actinomadura</taxon>
    </lineage>
</organism>
<proteinExistence type="predicted"/>
<reference evidence="2" key="1">
    <citation type="journal article" date="2019" name="Int. J. Syst. Evol. Microbiol.">
        <title>The Global Catalogue of Microorganisms (GCM) 10K type strain sequencing project: providing services to taxonomists for standard genome sequencing and annotation.</title>
        <authorList>
            <consortium name="The Broad Institute Genomics Platform"/>
            <consortium name="The Broad Institute Genome Sequencing Center for Infectious Disease"/>
            <person name="Wu L."/>
            <person name="Ma J."/>
        </authorList>
    </citation>
    <scope>NUCLEOTIDE SEQUENCE [LARGE SCALE GENOMIC DNA]</scope>
    <source>
        <strain evidence="2">JCM 17316</strain>
    </source>
</reference>
<evidence type="ECO:0000313" key="2">
    <source>
        <dbReference type="Proteomes" id="UP001500266"/>
    </source>
</evidence>
<dbReference type="EMBL" id="BAABDO010000187">
    <property type="protein sequence ID" value="GAA3508118.1"/>
    <property type="molecule type" value="Genomic_DNA"/>
</dbReference>